<dbReference type="InterPro" id="IPR036237">
    <property type="entry name" value="Xyl_isomerase-like_sf"/>
</dbReference>
<dbReference type="Gene3D" id="3.20.20.150">
    <property type="entry name" value="Divalent-metal-dependent TIM barrel enzymes"/>
    <property type="match status" value="1"/>
</dbReference>
<gene>
    <name evidence="2" type="ORF">F130042H8_12190</name>
</gene>
<sequence>MKLNTGMRCHDLCPKMEMEKVFEQAKENGIHQIQLAFAKSISNYDFTTGRYNPGFARYIKEQLDKNDIHVAVLGCYINPTHPVESERKKEVARFIEHLKYARIIGADMVGTETGRLSSDFRVTPETYSEDGYQLLLKSMREIVAAAEKLGVIVGVEGVFDHTLCSPARMKRFLDDIDSPNVEVILDGVNLIHPNETAPEAQARVIGQAFEYYGDRISALHMKDFVFDGENQIFKHVGEGLFNYEPFMKLIKEKKPYIPMLLENSDRERFHEDVAFLQEVFDRV</sequence>
<name>A0ABQ0AVV6_9FIRM</name>
<protein>
    <submittedName>
        <fullName evidence="2">Sugar phosphate isomerase/epimerase</fullName>
    </submittedName>
</protein>
<dbReference type="Proteomes" id="UP001600894">
    <property type="component" value="Unassembled WGS sequence"/>
</dbReference>
<dbReference type="SUPFAM" id="SSF51658">
    <property type="entry name" value="Xylose isomerase-like"/>
    <property type="match status" value="1"/>
</dbReference>
<reference evidence="2 3" key="1">
    <citation type="submission" date="2024-04" db="EMBL/GenBank/DDBJ databases">
        <title>Defined microbial consortia suppress multidrug-resistant proinflammatory Enterobacteriaceae via ecological control.</title>
        <authorList>
            <person name="Furuichi M."/>
            <person name="Kawaguchi T."/>
            <person name="Pust M."/>
            <person name="Yasuma K."/>
            <person name="Plichta D."/>
            <person name="Hasegawa N."/>
            <person name="Ohya T."/>
            <person name="Bhattarai S."/>
            <person name="Sasajima S."/>
            <person name="Aoto Y."/>
            <person name="Tuganbaev T."/>
            <person name="Yaginuma M."/>
            <person name="Ueda M."/>
            <person name="Okahashi N."/>
            <person name="Amafuji K."/>
            <person name="Kiridooshi Y."/>
            <person name="Sugita K."/>
            <person name="Strazar M."/>
            <person name="Skelly A."/>
            <person name="Suda W."/>
            <person name="Hattori M."/>
            <person name="Nakamoto N."/>
            <person name="Caballero S."/>
            <person name="Norman J."/>
            <person name="Olle B."/>
            <person name="Tanoue T."/>
            <person name="Arita M."/>
            <person name="Bucci V."/>
            <person name="Atarashi K."/>
            <person name="Xavier R."/>
            <person name="Honda K."/>
        </authorList>
    </citation>
    <scope>NUCLEOTIDE SEQUENCE [LARGE SCALE GENOMIC DNA]</scope>
    <source>
        <strain evidence="3">f13</strain>
    </source>
</reference>
<keyword evidence="2" id="KW-0413">Isomerase</keyword>
<dbReference type="InterPro" id="IPR050312">
    <property type="entry name" value="IolE/XylAMocC-like"/>
</dbReference>
<dbReference type="RefSeq" id="WP_176254733.1">
    <property type="nucleotide sequence ID" value="NZ_BAABXL010000001.1"/>
</dbReference>
<feature type="domain" description="Xylose isomerase-like TIM barrel" evidence="1">
    <location>
        <begin position="22"/>
        <end position="277"/>
    </location>
</feature>
<proteinExistence type="predicted"/>
<accession>A0ABQ0AVV6</accession>
<dbReference type="PANTHER" id="PTHR12110">
    <property type="entry name" value="HYDROXYPYRUVATE ISOMERASE"/>
    <property type="match status" value="1"/>
</dbReference>
<dbReference type="EMBL" id="BAABXL010000001">
    <property type="protein sequence ID" value="GAA6268159.1"/>
    <property type="molecule type" value="Genomic_DNA"/>
</dbReference>
<dbReference type="PANTHER" id="PTHR12110:SF21">
    <property type="entry name" value="XYLOSE ISOMERASE-LIKE TIM BARREL DOMAIN-CONTAINING PROTEIN"/>
    <property type="match status" value="1"/>
</dbReference>
<dbReference type="InterPro" id="IPR013022">
    <property type="entry name" value="Xyl_isomerase-like_TIM-brl"/>
</dbReference>
<evidence type="ECO:0000313" key="2">
    <source>
        <dbReference type="EMBL" id="GAA6268159.1"/>
    </source>
</evidence>
<keyword evidence="3" id="KW-1185">Reference proteome</keyword>
<organism evidence="2 3">
    <name type="scientific">Enterocloster alcoholdehydrogenati</name>
    <dbReference type="NCBI Taxonomy" id="2547410"/>
    <lineage>
        <taxon>Bacteria</taxon>
        <taxon>Bacillati</taxon>
        <taxon>Bacillota</taxon>
        <taxon>Clostridia</taxon>
        <taxon>Lachnospirales</taxon>
        <taxon>Lachnospiraceae</taxon>
        <taxon>Enterocloster</taxon>
    </lineage>
</organism>
<dbReference type="GO" id="GO:0016853">
    <property type="term" value="F:isomerase activity"/>
    <property type="evidence" value="ECO:0007669"/>
    <property type="project" value="UniProtKB-KW"/>
</dbReference>
<comment type="caution">
    <text evidence="2">The sequence shown here is derived from an EMBL/GenBank/DDBJ whole genome shotgun (WGS) entry which is preliminary data.</text>
</comment>
<dbReference type="Pfam" id="PF01261">
    <property type="entry name" value="AP_endonuc_2"/>
    <property type="match status" value="1"/>
</dbReference>
<evidence type="ECO:0000313" key="3">
    <source>
        <dbReference type="Proteomes" id="UP001600894"/>
    </source>
</evidence>
<evidence type="ECO:0000259" key="1">
    <source>
        <dbReference type="Pfam" id="PF01261"/>
    </source>
</evidence>